<dbReference type="AlphaFoldDB" id="A0A200RAP6"/>
<keyword evidence="2" id="KW-1185">Reference proteome</keyword>
<protein>
    <submittedName>
        <fullName evidence="1">Uncharacterized protein</fullName>
    </submittedName>
</protein>
<evidence type="ECO:0000313" key="1">
    <source>
        <dbReference type="EMBL" id="OVA19784.1"/>
    </source>
</evidence>
<reference evidence="1 2" key="1">
    <citation type="journal article" date="2017" name="Mol. Plant">
        <title>The Genome of Medicinal Plant Macleaya cordata Provides New Insights into Benzylisoquinoline Alkaloids Metabolism.</title>
        <authorList>
            <person name="Liu X."/>
            <person name="Liu Y."/>
            <person name="Huang P."/>
            <person name="Ma Y."/>
            <person name="Qing Z."/>
            <person name="Tang Q."/>
            <person name="Cao H."/>
            <person name="Cheng P."/>
            <person name="Zheng Y."/>
            <person name="Yuan Z."/>
            <person name="Zhou Y."/>
            <person name="Liu J."/>
            <person name="Tang Z."/>
            <person name="Zhuo Y."/>
            <person name="Zhang Y."/>
            <person name="Yu L."/>
            <person name="Huang J."/>
            <person name="Yang P."/>
            <person name="Peng Q."/>
            <person name="Zhang J."/>
            <person name="Jiang W."/>
            <person name="Zhang Z."/>
            <person name="Lin K."/>
            <person name="Ro D.K."/>
            <person name="Chen X."/>
            <person name="Xiong X."/>
            <person name="Shang Y."/>
            <person name="Huang S."/>
            <person name="Zeng J."/>
        </authorList>
    </citation>
    <scope>NUCLEOTIDE SEQUENCE [LARGE SCALE GENOMIC DNA]</scope>
    <source>
        <strain evidence="2">cv. BLH2017</strain>
        <tissue evidence="1">Root</tissue>
    </source>
</reference>
<accession>A0A200RAP6</accession>
<gene>
    <name evidence="1" type="ORF">BVC80_1685g4</name>
</gene>
<proteinExistence type="predicted"/>
<dbReference type="PANTHER" id="PTHR33265">
    <property type="entry name" value="AVR9/CF-9 RAPIDLY ELICITED PROTEIN-RELATED"/>
    <property type="match status" value="1"/>
</dbReference>
<name>A0A200RAP6_MACCD</name>
<dbReference type="Proteomes" id="UP000195402">
    <property type="component" value="Unassembled WGS sequence"/>
</dbReference>
<dbReference type="EMBL" id="MVGT01000173">
    <property type="protein sequence ID" value="OVA19784.1"/>
    <property type="molecule type" value="Genomic_DNA"/>
</dbReference>
<organism evidence="1 2">
    <name type="scientific">Macleaya cordata</name>
    <name type="common">Five-seeded plume-poppy</name>
    <name type="synonym">Bocconia cordata</name>
    <dbReference type="NCBI Taxonomy" id="56857"/>
    <lineage>
        <taxon>Eukaryota</taxon>
        <taxon>Viridiplantae</taxon>
        <taxon>Streptophyta</taxon>
        <taxon>Embryophyta</taxon>
        <taxon>Tracheophyta</taxon>
        <taxon>Spermatophyta</taxon>
        <taxon>Magnoliopsida</taxon>
        <taxon>Ranunculales</taxon>
        <taxon>Papaveraceae</taxon>
        <taxon>Papaveroideae</taxon>
        <taxon>Macleaya</taxon>
    </lineage>
</organism>
<dbReference type="InParanoid" id="A0A200RAP6"/>
<comment type="caution">
    <text evidence="1">The sequence shown here is derived from an EMBL/GenBank/DDBJ whole genome shotgun (WGS) entry which is preliminary data.</text>
</comment>
<dbReference type="OrthoDB" id="1936669at2759"/>
<sequence>MPRKRVPILERAMNLLKITFFVAKVKKPIRLKLILLRKQTRDFKKLIKHHHNHYSYIREYEFSPSNTPLFHYHRNNKLSAFKKQRCNICSLFFLCRPRSNSNLRIQGGDDQWEKEGEEEDYYVLEEVNKQIMDYNDDDDVFIRDEVVQESMSNFGEDEDDSIDRKAEMFIQRF</sequence>
<dbReference type="PANTHER" id="PTHR33265:SF10">
    <property type="entry name" value="OS01G0133200 PROTEIN"/>
    <property type="match status" value="1"/>
</dbReference>
<evidence type="ECO:0000313" key="2">
    <source>
        <dbReference type="Proteomes" id="UP000195402"/>
    </source>
</evidence>